<evidence type="ECO:0000259" key="2">
    <source>
        <dbReference type="Pfam" id="PF07693"/>
    </source>
</evidence>
<comment type="caution">
    <text evidence="3">The sequence shown here is derived from an EMBL/GenBank/DDBJ whole genome shotgun (WGS) entry which is preliminary data.</text>
</comment>
<sequence>MDQDWKIDKIDTTKVAEAFAKELKEEQPKTYFLNGTWGSGKTEYLKEVENVSNNYFKFIYLELWKPKNKSSLAQNLFEAIYPKLYILKTFLYIAILIITSMASAFISAMTIIPRQLTSQEKIWLVIIACLITTLITYYQNNFFDMDRLLLWLDKRNLQSKKHPRILIVDDFDRLHKDVQNELYLFFNQLNGKTRIIFVGDFDKINKNEDNYLSKIIDRQIGLPVQLQSVNIANKIENKIRQELEKINDPNAKYTTYQNTRDFSFSDIKKLFINEKRTARNANQYLSYVQNQLIFRSKLDRVDLGQELFIIYLYLFHKSNYNKLQNGYKPEVNAQDNIQVNKSDIEQLMDQVLSSRELTIIKYLEKPDSYFIDDLATSHSIADLENILENKEKLKIIFYKENEENVAELKKYLYNKAGLNVIHEKDYLFMAEVAIEVVGSSEYEMPNSLIRFVLQKYASQLYNKRKTKINSKLSEQEKLKYKASADEYVISKFEKIFNKVQKEADHVVTNGKKLHIYRELVDLFNLKQFSYDDYAQKYFKQIIISSEKEKNFGRKPYDAETLLYVLNFNYVHINFSKFYTKVSPTIESQVKIIENLCDTEYIYFWNIYLMNPREFLPVVSDSNLLGVDQLCFSYKGEIYANHVLDRCRAISAKS</sequence>
<dbReference type="AlphaFoldDB" id="A0A0F4LK20"/>
<protein>
    <recommendedName>
        <fullName evidence="2">KAP NTPase domain-containing protein</fullName>
    </recommendedName>
</protein>
<dbReference type="Proteomes" id="UP000033533">
    <property type="component" value="Unassembled WGS sequence"/>
</dbReference>
<keyword evidence="1" id="KW-0472">Membrane</keyword>
<name>A0A0F4LK20_9LACO</name>
<dbReference type="InterPro" id="IPR027417">
    <property type="entry name" value="P-loop_NTPase"/>
</dbReference>
<dbReference type="EMBL" id="JXBY01000002">
    <property type="protein sequence ID" value="KJY59202.1"/>
    <property type="molecule type" value="Genomic_DNA"/>
</dbReference>
<reference evidence="3 4" key="1">
    <citation type="submission" date="2014-12" db="EMBL/GenBank/DDBJ databases">
        <title>Comparative genomics of the lactic acid bacteria isolated from the honey bee gut.</title>
        <authorList>
            <person name="Ellegaard K.M."/>
            <person name="Tamarit D."/>
            <person name="Javelind E."/>
            <person name="Olofsson T."/>
            <person name="Andersson S.G."/>
            <person name="Vasquez A."/>
        </authorList>
    </citation>
    <scope>NUCLEOTIDE SEQUENCE [LARGE SCALE GENOMIC DNA]</scope>
    <source>
        <strain evidence="3 4">Biut2</strain>
    </source>
</reference>
<dbReference type="PATRIC" id="fig|1218493.3.peg.173"/>
<dbReference type="Pfam" id="PF07693">
    <property type="entry name" value="KAP_NTPase"/>
    <property type="match status" value="1"/>
</dbReference>
<keyword evidence="1" id="KW-0812">Transmembrane</keyword>
<feature type="domain" description="KAP NTPase" evidence="2">
    <location>
        <begin position="14"/>
        <end position="262"/>
    </location>
</feature>
<dbReference type="Gene3D" id="3.40.50.300">
    <property type="entry name" value="P-loop containing nucleotide triphosphate hydrolases"/>
    <property type="match status" value="1"/>
</dbReference>
<feature type="transmembrane region" description="Helical" evidence="1">
    <location>
        <begin position="122"/>
        <end position="139"/>
    </location>
</feature>
<dbReference type="InterPro" id="IPR011646">
    <property type="entry name" value="KAP_P-loop"/>
</dbReference>
<keyword evidence="1" id="KW-1133">Transmembrane helix</keyword>
<dbReference type="HOGENOM" id="CLU_419657_0_0_9"/>
<dbReference type="SUPFAM" id="SSF52540">
    <property type="entry name" value="P-loop containing nucleoside triphosphate hydrolases"/>
    <property type="match status" value="1"/>
</dbReference>
<evidence type="ECO:0000313" key="4">
    <source>
        <dbReference type="Proteomes" id="UP000033533"/>
    </source>
</evidence>
<organism evidence="3 4">
    <name type="scientific">Lactobacillus kullabergensis</name>
    <dbReference type="NCBI Taxonomy" id="1218493"/>
    <lineage>
        <taxon>Bacteria</taxon>
        <taxon>Bacillati</taxon>
        <taxon>Bacillota</taxon>
        <taxon>Bacilli</taxon>
        <taxon>Lactobacillales</taxon>
        <taxon>Lactobacillaceae</taxon>
        <taxon>Lactobacillus</taxon>
    </lineage>
</organism>
<evidence type="ECO:0000313" key="3">
    <source>
        <dbReference type="EMBL" id="KJY59202.1"/>
    </source>
</evidence>
<accession>A0A0F4LK20</accession>
<proteinExistence type="predicted"/>
<evidence type="ECO:0000256" key="1">
    <source>
        <dbReference type="SAM" id="Phobius"/>
    </source>
</evidence>
<dbReference type="RefSeq" id="WP_045927396.1">
    <property type="nucleotide sequence ID" value="NZ_JBHSZS010000005.1"/>
</dbReference>
<gene>
    <name evidence="3" type="ORF">JF76_01630</name>
</gene>
<feature type="transmembrane region" description="Helical" evidence="1">
    <location>
        <begin position="90"/>
        <end position="110"/>
    </location>
</feature>